<keyword evidence="3" id="KW-1185">Reference proteome</keyword>
<accession>A0AAV5K0Z4</accession>
<protein>
    <submittedName>
        <fullName evidence="2">Uncharacterized protein</fullName>
    </submittedName>
</protein>
<evidence type="ECO:0000313" key="2">
    <source>
        <dbReference type="EMBL" id="GKV19707.1"/>
    </source>
</evidence>
<dbReference type="Proteomes" id="UP001054252">
    <property type="component" value="Unassembled WGS sequence"/>
</dbReference>
<comment type="caution">
    <text evidence="2">The sequence shown here is derived from an EMBL/GenBank/DDBJ whole genome shotgun (WGS) entry which is preliminary data.</text>
</comment>
<evidence type="ECO:0000256" key="1">
    <source>
        <dbReference type="SAM" id="MobiDB-lite"/>
    </source>
</evidence>
<feature type="region of interest" description="Disordered" evidence="1">
    <location>
        <begin position="238"/>
        <end position="260"/>
    </location>
</feature>
<sequence length="260" mass="30296">MLCRTQSSSCRVGCSFQEPAAASKSRLSTDIQAFLEQPTVTQLPLDDDQYTGDDATMEEDTEERTLEADLDAEFAVLDPELDTQLEEALSRAILKTGRDKDKGDSAPADPSQRKVLSLNHRGTFSHEKFRRTAIVIWKYLYDEPMLFWSSWPEKKKRVAWENFQRTYYWEEDDAHVYKIWRLHCRNHFRDEVHQARKAWVKYKKLLEFMHKDTFKICWQNGGVQNILHSRKETGYPASAPPQTIDPSFGGFRPDYLPPPT</sequence>
<proteinExistence type="predicted"/>
<name>A0AAV5K0Z4_9ROSI</name>
<organism evidence="2 3">
    <name type="scientific">Rubroshorea leprosula</name>
    <dbReference type="NCBI Taxonomy" id="152421"/>
    <lineage>
        <taxon>Eukaryota</taxon>
        <taxon>Viridiplantae</taxon>
        <taxon>Streptophyta</taxon>
        <taxon>Embryophyta</taxon>
        <taxon>Tracheophyta</taxon>
        <taxon>Spermatophyta</taxon>
        <taxon>Magnoliopsida</taxon>
        <taxon>eudicotyledons</taxon>
        <taxon>Gunneridae</taxon>
        <taxon>Pentapetalae</taxon>
        <taxon>rosids</taxon>
        <taxon>malvids</taxon>
        <taxon>Malvales</taxon>
        <taxon>Dipterocarpaceae</taxon>
        <taxon>Rubroshorea</taxon>
    </lineage>
</organism>
<evidence type="ECO:0000313" key="3">
    <source>
        <dbReference type="Proteomes" id="UP001054252"/>
    </source>
</evidence>
<dbReference type="AlphaFoldDB" id="A0AAV5K0Z4"/>
<gene>
    <name evidence="2" type="ORF">SLEP1_g29932</name>
</gene>
<reference evidence="2 3" key="1">
    <citation type="journal article" date="2021" name="Commun. Biol.">
        <title>The genome of Shorea leprosula (Dipterocarpaceae) highlights the ecological relevance of drought in aseasonal tropical rainforests.</title>
        <authorList>
            <person name="Ng K.K.S."/>
            <person name="Kobayashi M.J."/>
            <person name="Fawcett J.A."/>
            <person name="Hatakeyama M."/>
            <person name="Paape T."/>
            <person name="Ng C.H."/>
            <person name="Ang C.C."/>
            <person name="Tnah L.H."/>
            <person name="Lee C.T."/>
            <person name="Nishiyama T."/>
            <person name="Sese J."/>
            <person name="O'Brien M.J."/>
            <person name="Copetti D."/>
            <person name="Mohd Noor M.I."/>
            <person name="Ong R.C."/>
            <person name="Putra M."/>
            <person name="Sireger I.Z."/>
            <person name="Indrioko S."/>
            <person name="Kosugi Y."/>
            <person name="Izuno A."/>
            <person name="Isagi Y."/>
            <person name="Lee S.L."/>
            <person name="Shimizu K.K."/>
        </authorList>
    </citation>
    <scope>NUCLEOTIDE SEQUENCE [LARGE SCALE GENOMIC DNA]</scope>
    <source>
        <strain evidence="2">214</strain>
    </source>
</reference>
<dbReference type="EMBL" id="BPVZ01000053">
    <property type="protein sequence ID" value="GKV19707.1"/>
    <property type="molecule type" value="Genomic_DNA"/>
</dbReference>